<feature type="domain" description="M23ase beta-sheet core" evidence="3">
    <location>
        <begin position="135"/>
        <end position="229"/>
    </location>
</feature>
<proteinExistence type="predicted"/>
<evidence type="ECO:0000259" key="3">
    <source>
        <dbReference type="Pfam" id="PF01551"/>
    </source>
</evidence>
<dbReference type="InterPro" id="IPR016047">
    <property type="entry name" value="M23ase_b-sheet_dom"/>
</dbReference>
<dbReference type="KEGG" id="kme:H0A61_01909"/>
<dbReference type="InterPro" id="IPR011055">
    <property type="entry name" value="Dup_hybrid_motif"/>
</dbReference>
<evidence type="ECO:0000256" key="1">
    <source>
        <dbReference type="ARBA" id="ARBA00022729"/>
    </source>
</evidence>
<keyword evidence="2" id="KW-0472">Membrane</keyword>
<keyword evidence="5" id="KW-1185">Reference proteome</keyword>
<dbReference type="Pfam" id="PF01551">
    <property type="entry name" value="Peptidase_M23"/>
    <property type="match status" value="1"/>
</dbReference>
<dbReference type="PANTHER" id="PTHR21666:SF289">
    <property type="entry name" value="L-ALA--D-GLU ENDOPEPTIDASE"/>
    <property type="match status" value="1"/>
</dbReference>
<dbReference type="EC" id="3.4.24.-" evidence="4"/>
<evidence type="ECO:0000256" key="2">
    <source>
        <dbReference type="SAM" id="Phobius"/>
    </source>
</evidence>
<dbReference type="InterPro" id="IPR050570">
    <property type="entry name" value="Cell_wall_metabolism_enzyme"/>
</dbReference>
<evidence type="ECO:0000313" key="4">
    <source>
        <dbReference type="EMBL" id="QSQ09538.1"/>
    </source>
</evidence>
<protein>
    <submittedName>
        <fullName evidence="4">Murein DD-endopeptidase MepM</fullName>
        <ecNumber evidence="4">3.4.24.-</ecNumber>
    </submittedName>
</protein>
<dbReference type="EMBL" id="CP059066">
    <property type="protein sequence ID" value="QSQ09538.1"/>
    <property type="molecule type" value="Genomic_DNA"/>
</dbReference>
<organism evidence="4 5">
    <name type="scientific">Koleobacter methoxysyntrophicus</name>
    <dbReference type="NCBI Taxonomy" id="2751313"/>
    <lineage>
        <taxon>Bacteria</taxon>
        <taxon>Bacillati</taxon>
        <taxon>Bacillota</taxon>
        <taxon>Clostridia</taxon>
        <taxon>Koleobacterales</taxon>
        <taxon>Koleobacteraceae</taxon>
        <taxon>Koleobacter</taxon>
    </lineage>
</organism>
<dbReference type="PANTHER" id="PTHR21666">
    <property type="entry name" value="PEPTIDASE-RELATED"/>
    <property type="match status" value="1"/>
</dbReference>
<feature type="transmembrane region" description="Helical" evidence="2">
    <location>
        <begin position="30"/>
        <end position="47"/>
    </location>
</feature>
<gene>
    <name evidence="4" type="primary">mepM_3</name>
    <name evidence="4" type="ORF">H0A61_01909</name>
</gene>
<dbReference type="Gene3D" id="2.70.70.10">
    <property type="entry name" value="Glucose Permease (Domain IIA)"/>
    <property type="match status" value="1"/>
</dbReference>
<keyword evidence="1" id="KW-0732">Signal</keyword>
<dbReference type="GO" id="GO:0004222">
    <property type="term" value="F:metalloendopeptidase activity"/>
    <property type="evidence" value="ECO:0007669"/>
    <property type="project" value="TreeGrafter"/>
</dbReference>
<dbReference type="AlphaFoldDB" id="A0A8A0RPP3"/>
<accession>A0A8A0RPP3</accession>
<dbReference type="CDD" id="cd12797">
    <property type="entry name" value="M23_peptidase"/>
    <property type="match status" value="1"/>
</dbReference>
<dbReference type="SUPFAM" id="SSF51261">
    <property type="entry name" value="Duplicated hybrid motif"/>
    <property type="match status" value="1"/>
</dbReference>
<dbReference type="RefSeq" id="WP_206706893.1">
    <property type="nucleotide sequence ID" value="NZ_CP059066.1"/>
</dbReference>
<name>A0A8A0RPP3_9FIRM</name>
<keyword evidence="2" id="KW-0812">Transmembrane</keyword>
<sequence length="243" mass="27635">MKLKIFNRENKDMPYSYPPLRNNKKKKINYLKKIFICLVIFTVALGLHKINLPVTRKAADGIKYLLTYDYDFHKAVEDSRILSFLNEKIKPEVLKMVFNQSSPPLLKEDVDLPVQGEISSGFGIRIHPVLKEKRQHNGIDIRASEGEPIRVILDGKVKKVREDKELGNTVLIDHGDGIETLYAHCSEILVNEGDKVIKNQVIARVGDTGLADGTHLHFEVWVNGKPVDPVSTLFKNLNKTDQR</sequence>
<evidence type="ECO:0000313" key="5">
    <source>
        <dbReference type="Proteomes" id="UP000662904"/>
    </source>
</evidence>
<reference evidence="4" key="1">
    <citation type="submission" date="2020-07" db="EMBL/GenBank/DDBJ databases">
        <title>Koleobacter methoxysyntrophicus gen. nov., sp. nov., a novel anaerobic bacterium isolated from deep subsurface oil field and proposal of Koleobacterales ord. nov. in the phylum Firmicutes.</title>
        <authorList>
            <person name="Sakamoto S."/>
            <person name="Tamaki H."/>
        </authorList>
    </citation>
    <scope>NUCLEOTIDE SEQUENCE</scope>
    <source>
        <strain evidence="4">NRmbB1</strain>
    </source>
</reference>
<keyword evidence="2" id="KW-1133">Transmembrane helix</keyword>
<dbReference type="Proteomes" id="UP000662904">
    <property type="component" value="Chromosome"/>
</dbReference>
<keyword evidence="4" id="KW-0378">Hydrolase</keyword>